<proteinExistence type="predicted"/>
<dbReference type="Pfam" id="PF04168">
    <property type="entry name" value="Alpha-E"/>
    <property type="match status" value="1"/>
</dbReference>
<reference evidence="2 3" key="1">
    <citation type="submission" date="2015-03" db="EMBL/GenBank/DDBJ databases">
        <title>Luteipulveratus halotolerans sp. nov., a novel actinobacterium (Dermacoccaceae) from Sarawak, Malaysia.</title>
        <authorList>
            <person name="Juboi H."/>
            <person name="Basik A."/>
            <person name="Shamsul S.S."/>
            <person name="Arnold P."/>
            <person name="Schmitt E.K."/>
            <person name="Sanglier J.-J."/>
            <person name="Yeo T."/>
        </authorList>
    </citation>
    <scope>NUCLEOTIDE SEQUENCE [LARGE SCALE GENOMIC DNA]</scope>
    <source>
        <strain evidence="2 3">MN07-A0370</strain>
    </source>
</reference>
<sequence length="308" mass="34175">MLSRIAEALFWIGRYIERAECTSRILDVHLQVLIEDPTIDREATCRSLLAAMGVRYDGEFDQAAVLRLLLHDRSSTASVVSAIEAARESARRSREVVSTEMWEAINTTFNQLSSGQLTRMRPADAFRLVRERSSMIASMADGTLSHDTGWQFLVLGRSIERVDMTARLVLSTTYSPGSASSWQTTLRACGAHHAFTRTYRAIESPRAAAEFLLLDRLFPRSIVFGLTQAAACLEVLDPRQRRLGFGGDAARIIGQARASLDVRSLSDLMSELPREMEALQLVCVEATDAVSKRYFEGAVAPEWLGGTQ</sequence>
<protein>
    <recommendedName>
        <fullName evidence="1">DUF403 domain-containing protein</fullName>
    </recommendedName>
</protein>
<dbReference type="PANTHER" id="PTHR34595:SF7">
    <property type="entry name" value="SLL1039 PROTEIN"/>
    <property type="match status" value="1"/>
</dbReference>
<dbReference type="InterPro" id="IPR051680">
    <property type="entry name" value="ATP-dep_Glu-Cys_Ligase-2"/>
</dbReference>
<dbReference type="RefSeq" id="WP_052595277.1">
    <property type="nucleotide sequence ID" value="NZ_CP011112.1"/>
</dbReference>
<dbReference type="KEGG" id="lmoi:VV02_22610"/>
<dbReference type="InterPro" id="IPR007296">
    <property type="entry name" value="DUF403"/>
</dbReference>
<dbReference type="Proteomes" id="UP000066480">
    <property type="component" value="Chromosome"/>
</dbReference>
<dbReference type="EMBL" id="CP011112">
    <property type="protein sequence ID" value="AKU18000.1"/>
    <property type="molecule type" value="Genomic_DNA"/>
</dbReference>
<gene>
    <name evidence="2" type="ORF">VV02_22610</name>
</gene>
<evidence type="ECO:0000259" key="1">
    <source>
        <dbReference type="Pfam" id="PF04168"/>
    </source>
</evidence>
<keyword evidence="3" id="KW-1185">Reference proteome</keyword>
<dbReference type="STRING" id="571913.VV02_22610"/>
<dbReference type="OrthoDB" id="9803532at2"/>
<name>A0A0K1JN43_9MICO</name>
<feature type="domain" description="DUF403" evidence="1">
    <location>
        <begin position="1"/>
        <end position="295"/>
    </location>
</feature>
<evidence type="ECO:0000313" key="3">
    <source>
        <dbReference type="Proteomes" id="UP000066480"/>
    </source>
</evidence>
<evidence type="ECO:0000313" key="2">
    <source>
        <dbReference type="EMBL" id="AKU18000.1"/>
    </source>
</evidence>
<dbReference type="PATRIC" id="fig|571913.6.peg.4580"/>
<organism evidence="2 3">
    <name type="scientific">Luteipulveratus mongoliensis</name>
    <dbReference type="NCBI Taxonomy" id="571913"/>
    <lineage>
        <taxon>Bacteria</taxon>
        <taxon>Bacillati</taxon>
        <taxon>Actinomycetota</taxon>
        <taxon>Actinomycetes</taxon>
        <taxon>Micrococcales</taxon>
        <taxon>Dermacoccaceae</taxon>
        <taxon>Luteipulveratus</taxon>
    </lineage>
</organism>
<dbReference type="AlphaFoldDB" id="A0A0K1JN43"/>
<dbReference type="PANTHER" id="PTHR34595">
    <property type="entry name" value="BLR5612 PROTEIN"/>
    <property type="match status" value="1"/>
</dbReference>
<accession>A0A0K1JN43</accession>